<dbReference type="EMBL" id="MT143373">
    <property type="protein sequence ID" value="QJA96132.1"/>
    <property type="molecule type" value="Genomic_DNA"/>
</dbReference>
<accession>A0A6M3LRL2</accession>
<proteinExistence type="predicted"/>
<evidence type="ECO:0000313" key="1">
    <source>
        <dbReference type="EMBL" id="QJA96132.1"/>
    </source>
</evidence>
<sequence length="100" mass="11965">MDKNEVKGKMHIEDFGLLIFFDKFGYRKQIHGKVKYIEEDGTIFFKDTERYEFHIPPESIVSFELKEMLPEPKEYKGKPITYDGGRFFYTGTKKDIDLKR</sequence>
<organism evidence="1">
    <name type="scientific">viral metagenome</name>
    <dbReference type="NCBI Taxonomy" id="1070528"/>
    <lineage>
        <taxon>unclassified sequences</taxon>
        <taxon>metagenomes</taxon>
        <taxon>organismal metagenomes</taxon>
    </lineage>
</organism>
<protein>
    <submittedName>
        <fullName evidence="1">Uncharacterized protein</fullName>
    </submittedName>
</protein>
<dbReference type="AlphaFoldDB" id="A0A6M3LRL2"/>
<gene>
    <name evidence="1" type="ORF">MM415B04918_0009</name>
</gene>
<name>A0A6M3LRL2_9ZZZZ</name>
<reference evidence="1" key="1">
    <citation type="submission" date="2020-03" db="EMBL/GenBank/DDBJ databases">
        <title>The deep terrestrial virosphere.</title>
        <authorList>
            <person name="Holmfeldt K."/>
            <person name="Nilsson E."/>
            <person name="Simone D."/>
            <person name="Lopez-Fernandez M."/>
            <person name="Wu X."/>
            <person name="de Brujin I."/>
            <person name="Lundin D."/>
            <person name="Andersson A."/>
            <person name="Bertilsson S."/>
            <person name="Dopson M."/>
        </authorList>
    </citation>
    <scope>NUCLEOTIDE SEQUENCE</scope>
    <source>
        <strain evidence="1">MM415B04918</strain>
    </source>
</reference>